<proteinExistence type="predicted"/>
<protein>
    <submittedName>
        <fullName evidence="2">Uncharacterized protein</fullName>
    </submittedName>
</protein>
<feature type="chain" id="PRO_5003121256" evidence="1">
    <location>
        <begin position="22"/>
        <end position="228"/>
    </location>
</feature>
<dbReference type="AlphaFoldDB" id="D8QUB6"/>
<dbReference type="InParanoid" id="D8QUB6"/>
<keyword evidence="1" id="KW-0732">Signal</keyword>
<reference evidence="2 3" key="1">
    <citation type="journal article" date="2011" name="Science">
        <title>The Selaginella genome identifies genetic changes associated with the evolution of vascular plants.</title>
        <authorList>
            <person name="Banks J.A."/>
            <person name="Nishiyama T."/>
            <person name="Hasebe M."/>
            <person name="Bowman J.L."/>
            <person name="Gribskov M."/>
            <person name="dePamphilis C."/>
            <person name="Albert V.A."/>
            <person name="Aono N."/>
            <person name="Aoyama T."/>
            <person name="Ambrose B.A."/>
            <person name="Ashton N.W."/>
            <person name="Axtell M.J."/>
            <person name="Barker E."/>
            <person name="Barker M.S."/>
            <person name="Bennetzen J.L."/>
            <person name="Bonawitz N.D."/>
            <person name="Chapple C."/>
            <person name="Cheng C."/>
            <person name="Correa L.G."/>
            <person name="Dacre M."/>
            <person name="DeBarry J."/>
            <person name="Dreyer I."/>
            <person name="Elias M."/>
            <person name="Engstrom E.M."/>
            <person name="Estelle M."/>
            <person name="Feng L."/>
            <person name="Finet C."/>
            <person name="Floyd S.K."/>
            <person name="Frommer W.B."/>
            <person name="Fujita T."/>
            <person name="Gramzow L."/>
            <person name="Gutensohn M."/>
            <person name="Harholt J."/>
            <person name="Hattori M."/>
            <person name="Heyl A."/>
            <person name="Hirai T."/>
            <person name="Hiwatashi Y."/>
            <person name="Ishikawa M."/>
            <person name="Iwata M."/>
            <person name="Karol K.G."/>
            <person name="Koehler B."/>
            <person name="Kolukisaoglu U."/>
            <person name="Kubo M."/>
            <person name="Kurata T."/>
            <person name="Lalonde S."/>
            <person name="Li K."/>
            <person name="Li Y."/>
            <person name="Litt A."/>
            <person name="Lyons E."/>
            <person name="Manning G."/>
            <person name="Maruyama T."/>
            <person name="Michael T.P."/>
            <person name="Mikami K."/>
            <person name="Miyazaki S."/>
            <person name="Morinaga S."/>
            <person name="Murata T."/>
            <person name="Mueller-Roeber B."/>
            <person name="Nelson D.R."/>
            <person name="Obara M."/>
            <person name="Oguri Y."/>
            <person name="Olmstead R.G."/>
            <person name="Onodera N."/>
            <person name="Petersen B.L."/>
            <person name="Pils B."/>
            <person name="Prigge M."/>
            <person name="Rensing S.A."/>
            <person name="Riano-Pachon D.M."/>
            <person name="Roberts A.W."/>
            <person name="Sato Y."/>
            <person name="Scheller H.V."/>
            <person name="Schulz B."/>
            <person name="Schulz C."/>
            <person name="Shakirov E.V."/>
            <person name="Shibagaki N."/>
            <person name="Shinohara N."/>
            <person name="Shippen D.E."/>
            <person name="Soerensen I."/>
            <person name="Sotooka R."/>
            <person name="Sugimoto N."/>
            <person name="Sugita M."/>
            <person name="Sumikawa N."/>
            <person name="Tanurdzic M."/>
            <person name="Theissen G."/>
            <person name="Ulvskov P."/>
            <person name="Wakazuki S."/>
            <person name="Weng J.K."/>
            <person name="Willats W.W."/>
            <person name="Wipf D."/>
            <person name="Wolf P.G."/>
            <person name="Yang L."/>
            <person name="Zimmer A.D."/>
            <person name="Zhu Q."/>
            <person name="Mitros T."/>
            <person name="Hellsten U."/>
            <person name="Loque D."/>
            <person name="Otillar R."/>
            <person name="Salamov A."/>
            <person name="Schmutz J."/>
            <person name="Shapiro H."/>
            <person name="Lindquist E."/>
            <person name="Lucas S."/>
            <person name="Rokhsar D."/>
            <person name="Grigoriev I.V."/>
        </authorList>
    </citation>
    <scope>NUCLEOTIDE SEQUENCE [LARGE SCALE GENOMIC DNA]</scope>
</reference>
<evidence type="ECO:0000313" key="2">
    <source>
        <dbReference type="EMBL" id="EFJ35842.1"/>
    </source>
</evidence>
<dbReference type="Proteomes" id="UP000001514">
    <property type="component" value="Unassembled WGS sequence"/>
</dbReference>
<evidence type="ECO:0000256" key="1">
    <source>
        <dbReference type="SAM" id="SignalP"/>
    </source>
</evidence>
<dbReference type="EMBL" id="GL377567">
    <property type="protein sequence ID" value="EFJ35842.1"/>
    <property type="molecule type" value="Genomic_DNA"/>
</dbReference>
<dbReference type="Gramene" id="EFJ35842">
    <property type="protein sequence ID" value="EFJ35842"/>
    <property type="gene ID" value="SELMODRAFT_404114"/>
</dbReference>
<feature type="signal peptide" evidence="1">
    <location>
        <begin position="1"/>
        <end position="21"/>
    </location>
</feature>
<dbReference type="HOGENOM" id="CLU_1216530_0_0_1"/>
<evidence type="ECO:0000313" key="3">
    <source>
        <dbReference type="Proteomes" id="UP000001514"/>
    </source>
</evidence>
<dbReference type="KEGG" id="smo:SELMODRAFT_404114"/>
<organism evidence="3">
    <name type="scientific">Selaginella moellendorffii</name>
    <name type="common">Spikemoss</name>
    <dbReference type="NCBI Taxonomy" id="88036"/>
    <lineage>
        <taxon>Eukaryota</taxon>
        <taxon>Viridiplantae</taxon>
        <taxon>Streptophyta</taxon>
        <taxon>Embryophyta</taxon>
        <taxon>Tracheophyta</taxon>
        <taxon>Lycopodiopsida</taxon>
        <taxon>Selaginellales</taxon>
        <taxon>Selaginellaceae</taxon>
        <taxon>Selaginella</taxon>
    </lineage>
</organism>
<gene>
    <name evidence="2" type="ORF">SELMODRAFT_404114</name>
</gene>
<keyword evidence="3" id="KW-1185">Reference proteome</keyword>
<sequence>MAKVFLLSALLVGLLLFVANASRNTQHTYIVLVTDKESDVTYIVEGSREGSNEAAGLNVVIPSKHDTYCCLRNAFGCLQKCDSNINYFCCLKNAIGGCLQMCDSSKKHYCCKKNLFGTCVEMCPKTIFAILLLFSTEFVSSIHKIVRWFSLDNANRNPQRDVRLLWQRVKGGKGKLVVDQIQRLQACEHRQRWQAYKQKAKVLPRVENCCLHEPTHPKYYSIALLMIH</sequence>
<accession>D8QUB6</accession>
<name>D8QUB6_SELML</name>